<dbReference type="EMBL" id="JACMYC010000001">
    <property type="protein sequence ID" value="MBC2959324.1"/>
    <property type="molecule type" value="Genomic_DNA"/>
</dbReference>
<comment type="caution">
    <text evidence="1">The sequence shown here is derived from an EMBL/GenBank/DDBJ whole genome shotgun (WGS) entry which is preliminary data.</text>
</comment>
<dbReference type="RefSeq" id="WP_186344552.1">
    <property type="nucleotide sequence ID" value="NZ_BMMR01000001.1"/>
</dbReference>
<organism evidence="1 2">
    <name type="scientific">Nocardioides deserti</name>
    <dbReference type="NCBI Taxonomy" id="1588644"/>
    <lineage>
        <taxon>Bacteria</taxon>
        <taxon>Bacillati</taxon>
        <taxon>Actinomycetota</taxon>
        <taxon>Actinomycetes</taxon>
        <taxon>Propionibacteriales</taxon>
        <taxon>Nocardioidaceae</taxon>
        <taxon>Nocardioides</taxon>
    </lineage>
</organism>
<reference evidence="1 2" key="1">
    <citation type="submission" date="2020-08" db="EMBL/GenBank/DDBJ databases">
        <title>novel species in genus Nocardioides.</title>
        <authorList>
            <person name="Zhang G."/>
        </authorList>
    </citation>
    <scope>NUCLEOTIDE SEQUENCE [LARGE SCALE GENOMIC DNA]</scope>
    <source>
        <strain evidence="1 2">SC8A-24</strain>
    </source>
</reference>
<keyword evidence="2" id="KW-1185">Reference proteome</keyword>
<accession>A0ABR6U4H1</accession>
<dbReference type="SUPFAM" id="SSF89360">
    <property type="entry name" value="HesB-like domain"/>
    <property type="match status" value="1"/>
</dbReference>
<evidence type="ECO:0000313" key="1">
    <source>
        <dbReference type="EMBL" id="MBC2959324.1"/>
    </source>
</evidence>
<proteinExistence type="predicted"/>
<dbReference type="Proteomes" id="UP000604001">
    <property type="component" value="Unassembled WGS sequence"/>
</dbReference>
<sequence length="94" mass="9589">MLTLTENASTIVKDISTQPGQPETAGLRITSESATEPAFAVTAAPAAEPGDQVVEQSGATVYLDEAAAVMLDDKVLDAAVDPTGKVEFALGLQA</sequence>
<gene>
    <name evidence="1" type="ORF">H7344_03315</name>
</gene>
<protein>
    <submittedName>
        <fullName evidence="1">Fe-S cluster assembly protein HesB</fullName>
    </submittedName>
</protein>
<evidence type="ECO:0000313" key="2">
    <source>
        <dbReference type="Proteomes" id="UP000604001"/>
    </source>
</evidence>
<name>A0ABR6U4H1_9ACTN</name>
<dbReference type="Gene3D" id="2.60.300.12">
    <property type="entry name" value="HesB-like domain"/>
    <property type="match status" value="1"/>
</dbReference>
<dbReference type="InterPro" id="IPR035903">
    <property type="entry name" value="HesB-like_dom_sf"/>
</dbReference>